<dbReference type="AlphaFoldDB" id="A0A0N4YTQ0"/>
<keyword evidence="1" id="KW-0472">Membrane</keyword>
<dbReference type="Proteomes" id="UP000271162">
    <property type="component" value="Unassembled WGS sequence"/>
</dbReference>
<dbReference type="EMBL" id="UYSL01025337">
    <property type="protein sequence ID" value="VDL84360.1"/>
    <property type="molecule type" value="Genomic_DNA"/>
</dbReference>
<protein>
    <submittedName>
        <fullName evidence="4">Transmembrane protein</fullName>
    </submittedName>
</protein>
<name>A0A0N4YTQ0_NIPBR</name>
<reference evidence="2 3" key="2">
    <citation type="submission" date="2018-11" db="EMBL/GenBank/DDBJ databases">
        <authorList>
            <consortium name="Pathogen Informatics"/>
        </authorList>
    </citation>
    <scope>NUCLEOTIDE SEQUENCE [LARGE SCALE GENOMIC DNA]</scope>
</reference>
<organism evidence="4">
    <name type="scientific">Nippostrongylus brasiliensis</name>
    <name type="common">Rat hookworm</name>
    <dbReference type="NCBI Taxonomy" id="27835"/>
    <lineage>
        <taxon>Eukaryota</taxon>
        <taxon>Metazoa</taxon>
        <taxon>Ecdysozoa</taxon>
        <taxon>Nematoda</taxon>
        <taxon>Chromadorea</taxon>
        <taxon>Rhabditida</taxon>
        <taxon>Rhabditina</taxon>
        <taxon>Rhabditomorpha</taxon>
        <taxon>Strongyloidea</taxon>
        <taxon>Heligmosomidae</taxon>
        <taxon>Nippostrongylus</taxon>
    </lineage>
</organism>
<keyword evidence="1" id="KW-0812">Transmembrane</keyword>
<accession>A0A0N4YTQ0</accession>
<evidence type="ECO:0000313" key="3">
    <source>
        <dbReference type="Proteomes" id="UP000271162"/>
    </source>
</evidence>
<evidence type="ECO:0000313" key="4">
    <source>
        <dbReference type="WBParaSite" id="NBR_0002062201-mRNA-1"/>
    </source>
</evidence>
<reference evidence="4" key="1">
    <citation type="submission" date="2017-02" db="UniProtKB">
        <authorList>
            <consortium name="WormBaseParasite"/>
        </authorList>
    </citation>
    <scope>IDENTIFICATION</scope>
</reference>
<evidence type="ECO:0000313" key="2">
    <source>
        <dbReference type="EMBL" id="VDL84360.1"/>
    </source>
</evidence>
<proteinExistence type="predicted"/>
<keyword evidence="3" id="KW-1185">Reference proteome</keyword>
<feature type="transmembrane region" description="Helical" evidence="1">
    <location>
        <begin position="12"/>
        <end position="45"/>
    </location>
</feature>
<evidence type="ECO:0000256" key="1">
    <source>
        <dbReference type="SAM" id="Phobius"/>
    </source>
</evidence>
<dbReference type="WBParaSite" id="NBR_0002062201-mRNA-1">
    <property type="protein sequence ID" value="NBR_0002062201-mRNA-1"/>
    <property type="gene ID" value="NBR_0002062201"/>
</dbReference>
<keyword evidence="1" id="KW-1133">Transmembrane helix</keyword>
<gene>
    <name evidence="2" type="ORF">NBR_LOCUS20623</name>
</gene>
<sequence>MAAAVNEVEEVIVLLMIVAGILTENPTIALVVFLLVLLKVIFLFVRAGLDVYNMITKEEKRQRMISHFELCEPFGGFFEHLRNFSCN</sequence>